<protein>
    <recommendedName>
        <fullName evidence="1">LexA repressor DNA-binding domain-containing protein</fullName>
    </recommendedName>
</protein>
<proteinExistence type="predicted"/>
<dbReference type="Gene3D" id="1.10.10.10">
    <property type="entry name" value="Winged helix-like DNA-binding domain superfamily/Winged helix DNA-binding domain"/>
    <property type="match status" value="1"/>
</dbReference>
<evidence type="ECO:0000313" key="3">
    <source>
        <dbReference type="Proteomes" id="UP001596915"/>
    </source>
</evidence>
<dbReference type="InterPro" id="IPR036388">
    <property type="entry name" value="WH-like_DNA-bd_sf"/>
</dbReference>
<organism evidence="2 3">
    <name type="scientific">Streptomyces sanglieri</name>
    <dbReference type="NCBI Taxonomy" id="193460"/>
    <lineage>
        <taxon>Bacteria</taxon>
        <taxon>Bacillati</taxon>
        <taxon>Actinomycetota</taxon>
        <taxon>Actinomycetes</taxon>
        <taxon>Kitasatosporales</taxon>
        <taxon>Streptomycetaceae</taxon>
        <taxon>Streptomyces</taxon>
    </lineage>
</organism>
<reference evidence="3" key="1">
    <citation type="journal article" date="2019" name="Int. J. Syst. Evol. Microbiol.">
        <title>The Global Catalogue of Microorganisms (GCM) 10K type strain sequencing project: providing services to taxonomists for standard genome sequencing and annotation.</title>
        <authorList>
            <consortium name="The Broad Institute Genomics Platform"/>
            <consortium name="The Broad Institute Genome Sequencing Center for Infectious Disease"/>
            <person name="Wu L."/>
            <person name="Ma J."/>
        </authorList>
    </citation>
    <scope>NUCLEOTIDE SEQUENCE [LARGE SCALE GENOMIC DNA]</scope>
    <source>
        <strain evidence="3">JCM 12607</strain>
    </source>
</reference>
<gene>
    <name evidence="2" type="ORF">ACFQ2K_09750</name>
</gene>
<dbReference type="Pfam" id="PF01726">
    <property type="entry name" value="LexA_DNA_bind"/>
    <property type="match status" value="1"/>
</dbReference>
<name>A0ABW2WNH7_9ACTN</name>
<accession>A0ABW2WNH7</accession>
<dbReference type="EMBL" id="JBHTGL010000008">
    <property type="protein sequence ID" value="MFD0623047.1"/>
    <property type="molecule type" value="Genomic_DNA"/>
</dbReference>
<feature type="domain" description="LexA repressor DNA-binding" evidence="1">
    <location>
        <begin position="7"/>
        <end position="43"/>
    </location>
</feature>
<dbReference type="Proteomes" id="UP001596915">
    <property type="component" value="Unassembled WGS sequence"/>
</dbReference>
<dbReference type="InterPro" id="IPR006199">
    <property type="entry name" value="LexA_DNA-bd_dom"/>
</dbReference>
<sequence length="48" mass="5292">MTRADVLSARQEAILATIRDWIAETGESPSVRRIGERVGLLAPGDTRR</sequence>
<comment type="caution">
    <text evidence="2">The sequence shown here is derived from an EMBL/GenBank/DDBJ whole genome shotgun (WGS) entry which is preliminary data.</text>
</comment>
<keyword evidence="3" id="KW-1185">Reference proteome</keyword>
<evidence type="ECO:0000313" key="2">
    <source>
        <dbReference type="EMBL" id="MFD0623047.1"/>
    </source>
</evidence>
<evidence type="ECO:0000259" key="1">
    <source>
        <dbReference type="Pfam" id="PF01726"/>
    </source>
</evidence>